<keyword evidence="6" id="KW-1185">Reference proteome</keyword>
<proteinExistence type="inferred from homology"/>
<feature type="domain" description="N-acetyltransferase" evidence="4">
    <location>
        <begin position="12"/>
        <end position="182"/>
    </location>
</feature>
<dbReference type="PANTHER" id="PTHR43792:SF8">
    <property type="entry name" value="[RIBOSOMAL PROTEIN US5]-ALANINE N-ACETYLTRANSFERASE"/>
    <property type="match status" value="1"/>
</dbReference>
<dbReference type="PROSITE" id="PS51186">
    <property type="entry name" value="GNAT"/>
    <property type="match status" value="1"/>
</dbReference>
<reference evidence="5 6" key="1">
    <citation type="submission" date="2014-12" db="EMBL/GenBank/DDBJ databases">
        <title>Draft genome sequence of Paenibacillus kamchatkensis strain B-2647.</title>
        <authorList>
            <person name="Karlyshev A.V."/>
            <person name="Kudryashova E.B."/>
        </authorList>
    </citation>
    <scope>NUCLEOTIDE SEQUENCE [LARGE SCALE GENOMIC DNA]</scope>
    <source>
        <strain evidence="5 6">VKM B-2647</strain>
    </source>
</reference>
<dbReference type="InterPro" id="IPR016181">
    <property type="entry name" value="Acyl_CoA_acyltransferase"/>
</dbReference>
<sequence>MDSYERYSGDCVYLRLLTELDTDALLAFRTQNRDFLRPFEPAQADEHFTKEHVRSLLSRWTAEREADASYSFGIFESGSEQLAGTIRLSGIVRGAFQNAMLGYALAENLGGQGRMTEAVRLILEIAFGPLQLHRVQANAMPRNVRSLRVLEKNGFRREGYAPRYLCINGGWEDHICCAITVEDYEIIRFGRFRL</sequence>
<evidence type="ECO:0000259" key="4">
    <source>
        <dbReference type="PROSITE" id="PS51186"/>
    </source>
</evidence>
<protein>
    <recommendedName>
        <fullName evidence="4">N-acetyltransferase domain-containing protein</fullName>
    </recommendedName>
</protein>
<evidence type="ECO:0000256" key="3">
    <source>
        <dbReference type="ARBA" id="ARBA00038502"/>
    </source>
</evidence>
<dbReference type="SUPFAM" id="SSF55729">
    <property type="entry name" value="Acyl-CoA N-acyltransferases (Nat)"/>
    <property type="match status" value="1"/>
</dbReference>
<evidence type="ECO:0000256" key="2">
    <source>
        <dbReference type="ARBA" id="ARBA00023315"/>
    </source>
</evidence>
<evidence type="ECO:0000256" key="1">
    <source>
        <dbReference type="ARBA" id="ARBA00022679"/>
    </source>
</evidence>
<evidence type="ECO:0000313" key="6">
    <source>
        <dbReference type="Proteomes" id="UP000031967"/>
    </source>
</evidence>
<dbReference type="Gene3D" id="3.40.630.30">
    <property type="match status" value="1"/>
</dbReference>
<dbReference type="PANTHER" id="PTHR43792">
    <property type="entry name" value="GNAT FAMILY, PUTATIVE (AFU_ORTHOLOGUE AFUA_3G00765)-RELATED-RELATED"/>
    <property type="match status" value="1"/>
</dbReference>
<keyword evidence="2" id="KW-0012">Acyltransferase</keyword>
<name>A0ABR5A6V1_9BACL</name>
<organism evidence="5 6">
    <name type="scientific">Gordoniibacillus kamchatkensis</name>
    <dbReference type="NCBI Taxonomy" id="1590651"/>
    <lineage>
        <taxon>Bacteria</taxon>
        <taxon>Bacillati</taxon>
        <taxon>Bacillota</taxon>
        <taxon>Bacilli</taxon>
        <taxon>Bacillales</taxon>
        <taxon>Paenibacillaceae</taxon>
        <taxon>Gordoniibacillus</taxon>
    </lineage>
</organism>
<accession>A0ABR5A6V1</accession>
<comment type="similarity">
    <text evidence="3">Belongs to the acetyltransferase family. RimJ subfamily.</text>
</comment>
<dbReference type="InterPro" id="IPR051531">
    <property type="entry name" value="N-acetyltransferase"/>
</dbReference>
<dbReference type="Proteomes" id="UP000031967">
    <property type="component" value="Unassembled WGS sequence"/>
</dbReference>
<keyword evidence="1" id="KW-0808">Transferase</keyword>
<dbReference type="EMBL" id="JXAK01000103">
    <property type="protein sequence ID" value="KIL36811.1"/>
    <property type="molecule type" value="Genomic_DNA"/>
</dbReference>
<comment type="caution">
    <text evidence="5">The sequence shown here is derived from an EMBL/GenBank/DDBJ whole genome shotgun (WGS) entry which is preliminary data.</text>
</comment>
<evidence type="ECO:0000313" key="5">
    <source>
        <dbReference type="EMBL" id="KIL36811.1"/>
    </source>
</evidence>
<gene>
    <name evidence="5" type="ORF">SD70_31280</name>
</gene>
<dbReference type="Pfam" id="PF13302">
    <property type="entry name" value="Acetyltransf_3"/>
    <property type="match status" value="1"/>
</dbReference>
<dbReference type="InterPro" id="IPR000182">
    <property type="entry name" value="GNAT_dom"/>
</dbReference>